<name>A0A1F6CE40_9BACT</name>
<organism evidence="1 2">
    <name type="scientific">Candidatus Kaiserbacteria bacterium RIFCSPHIGHO2_01_FULL_49_13</name>
    <dbReference type="NCBI Taxonomy" id="1798477"/>
    <lineage>
        <taxon>Bacteria</taxon>
        <taxon>Candidatus Kaiseribacteriota</taxon>
    </lineage>
</organism>
<evidence type="ECO:0008006" key="3">
    <source>
        <dbReference type="Google" id="ProtNLM"/>
    </source>
</evidence>
<dbReference type="Gene3D" id="1.10.1270.10">
    <property type="entry name" value="TrpR-like"/>
    <property type="match status" value="1"/>
</dbReference>
<protein>
    <recommendedName>
        <fullName evidence="3">TrpR like protein, YerC/YecD</fullName>
    </recommendedName>
</protein>
<dbReference type="AlphaFoldDB" id="A0A1F6CE40"/>
<dbReference type="InterPro" id="IPR000831">
    <property type="entry name" value="Trp_repress"/>
</dbReference>
<dbReference type="InterPro" id="IPR038116">
    <property type="entry name" value="TrpR-like_sf"/>
</dbReference>
<dbReference type="InterPro" id="IPR010921">
    <property type="entry name" value="Trp_repressor/repl_initiator"/>
</dbReference>
<evidence type="ECO:0000313" key="1">
    <source>
        <dbReference type="EMBL" id="OGG47192.1"/>
    </source>
</evidence>
<sequence>MKVQAEKMSREAQTQTLDALYSAAGTVKGRAAMKIFLRDLLTESERIMLGRRILVARELISGKTYDEIAETLRVGNSLVRRVDRWLNDEFPGYEQAVRAMEKEFAVRKQKTDDRYLYATSALYRLKKKYPLHFLLFPTPKRK</sequence>
<dbReference type="Pfam" id="PF01371">
    <property type="entry name" value="Trp_repressor"/>
    <property type="match status" value="1"/>
</dbReference>
<dbReference type="GO" id="GO:0043565">
    <property type="term" value="F:sequence-specific DNA binding"/>
    <property type="evidence" value="ECO:0007669"/>
    <property type="project" value="InterPro"/>
</dbReference>
<reference evidence="1 2" key="1">
    <citation type="journal article" date="2016" name="Nat. Commun.">
        <title>Thousands of microbial genomes shed light on interconnected biogeochemical processes in an aquifer system.</title>
        <authorList>
            <person name="Anantharaman K."/>
            <person name="Brown C.T."/>
            <person name="Hug L.A."/>
            <person name="Sharon I."/>
            <person name="Castelle C.J."/>
            <person name="Probst A.J."/>
            <person name="Thomas B.C."/>
            <person name="Singh A."/>
            <person name="Wilkins M.J."/>
            <person name="Karaoz U."/>
            <person name="Brodie E.L."/>
            <person name="Williams K.H."/>
            <person name="Hubbard S.S."/>
            <person name="Banfield J.F."/>
        </authorList>
    </citation>
    <scope>NUCLEOTIDE SEQUENCE [LARGE SCALE GENOMIC DNA]</scope>
</reference>
<dbReference type="Proteomes" id="UP000178344">
    <property type="component" value="Unassembled WGS sequence"/>
</dbReference>
<comment type="caution">
    <text evidence="1">The sequence shown here is derived from an EMBL/GenBank/DDBJ whole genome shotgun (WGS) entry which is preliminary data.</text>
</comment>
<evidence type="ECO:0000313" key="2">
    <source>
        <dbReference type="Proteomes" id="UP000178344"/>
    </source>
</evidence>
<dbReference type="SUPFAM" id="SSF48295">
    <property type="entry name" value="TrpR-like"/>
    <property type="match status" value="1"/>
</dbReference>
<dbReference type="EMBL" id="MFKQ01000024">
    <property type="protein sequence ID" value="OGG47192.1"/>
    <property type="molecule type" value="Genomic_DNA"/>
</dbReference>
<dbReference type="GO" id="GO:0003700">
    <property type="term" value="F:DNA-binding transcription factor activity"/>
    <property type="evidence" value="ECO:0007669"/>
    <property type="project" value="InterPro"/>
</dbReference>
<proteinExistence type="predicted"/>
<accession>A0A1F6CE40</accession>
<gene>
    <name evidence="1" type="ORF">A2671_00020</name>
</gene>